<name>A0AAW2BF52_9ROSI</name>
<evidence type="ECO:0000313" key="2">
    <source>
        <dbReference type="Proteomes" id="UP001459277"/>
    </source>
</evidence>
<organism evidence="1 2">
    <name type="scientific">Lithocarpus litseifolius</name>
    <dbReference type="NCBI Taxonomy" id="425828"/>
    <lineage>
        <taxon>Eukaryota</taxon>
        <taxon>Viridiplantae</taxon>
        <taxon>Streptophyta</taxon>
        <taxon>Embryophyta</taxon>
        <taxon>Tracheophyta</taxon>
        <taxon>Spermatophyta</taxon>
        <taxon>Magnoliopsida</taxon>
        <taxon>eudicotyledons</taxon>
        <taxon>Gunneridae</taxon>
        <taxon>Pentapetalae</taxon>
        <taxon>rosids</taxon>
        <taxon>fabids</taxon>
        <taxon>Fagales</taxon>
        <taxon>Fagaceae</taxon>
        <taxon>Lithocarpus</taxon>
    </lineage>
</organism>
<sequence length="97" mass="11010">MKTIINEGNVVNQVETSILEEICEKDFAKVENVHSTNSTMGFGMLEMHESFNFNELGKLDQRGPLFLLKLQICKEGSCSQVVPAVELLQLLQQRRKL</sequence>
<dbReference type="AlphaFoldDB" id="A0AAW2BF52"/>
<gene>
    <name evidence="1" type="ORF">SO802_033713</name>
</gene>
<accession>A0AAW2BF52</accession>
<comment type="caution">
    <text evidence="1">The sequence shown here is derived from an EMBL/GenBank/DDBJ whole genome shotgun (WGS) entry which is preliminary data.</text>
</comment>
<protein>
    <submittedName>
        <fullName evidence="1">Uncharacterized protein</fullName>
    </submittedName>
</protein>
<dbReference type="EMBL" id="JAZDWU010000012">
    <property type="protein sequence ID" value="KAK9984188.1"/>
    <property type="molecule type" value="Genomic_DNA"/>
</dbReference>
<dbReference type="Proteomes" id="UP001459277">
    <property type="component" value="Unassembled WGS sequence"/>
</dbReference>
<reference evidence="1 2" key="1">
    <citation type="submission" date="2024-01" db="EMBL/GenBank/DDBJ databases">
        <title>A telomere-to-telomere, gap-free genome of sweet tea (Lithocarpus litseifolius).</title>
        <authorList>
            <person name="Zhou J."/>
        </authorList>
    </citation>
    <scope>NUCLEOTIDE SEQUENCE [LARGE SCALE GENOMIC DNA]</scope>
    <source>
        <strain evidence="1">Zhou-2022a</strain>
        <tissue evidence="1">Leaf</tissue>
    </source>
</reference>
<proteinExistence type="predicted"/>
<keyword evidence="2" id="KW-1185">Reference proteome</keyword>
<evidence type="ECO:0000313" key="1">
    <source>
        <dbReference type="EMBL" id="KAK9984188.1"/>
    </source>
</evidence>